<protein>
    <submittedName>
        <fullName evidence="4">HU family DNA-binding protein</fullName>
    </submittedName>
</protein>
<dbReference type="SMART" id="SM00411">
    <property type="entry name" value="BHL"/>
    <property type="match status" value="2"/>
</dbReference>
<dbReference type="PANTHER" id="PTHR33175:SF3">
    <property type="entry name" value="DNA-BINDING PROTEIN HU-BETA"/>
    <property type="match status" value="1"/>
</dbReference>
<dbReference type="AlphaFoldDB" id="A0A7D3YHD5"/>
<dbReference type="Pfam" id="PF00216">
    <property type="entry name" value="Bac_DNA_binding"/>
    <property type="match status" value="2"/>
</dbReference>
<proteinExistence type="inferred from homology"/>
<dbReference type="SUPFAM" id="SSF47729">
    <property type="entry name" value="IHF-like DNA-binding proteins"/>
    <property type="match status" value="2"/>
</dbReference>
<evidence type="ECO:0000256" key="2">
    <source>
        <dbReference type="RuleBase" id="RU003939"/>
    </source>
</evidence>
<accession>A0A7D3YHD5</accession>
<evidence type="ECO:0000256" key="1">
    <source>
        <dbReference type="ARBA" id="ARBA00023125"/>
    </source>
</evidence>
<dbReference type="PRINTS" id="PR01727">
    <property type="entry name" value="DNABINDINGHU"/>
</dbReference>
<dbReference type="EMBL" id="CP053942">
    <property type="protein sequence ID" value="QKG94390.1"/>
    <property type="molecule type" value="Genomic_DNA"/>
</dbReference>
<feature type="compositionally biased region" description="Polar residues" evidence="3">
    <location>
        <begin position="165"/>
        <end position="181"/>
    </location>
</feature>
<dbReference type="Proteomes" id="UP000505020">
    <property type="component" value="Plasmid pHAR01"/>
</dbReference>
<keyword evidence="5" id="KW-1185">Reference proteome</keyword>
<dbReference type="GO" id="GO:0005829">
    <property type="term" value="C:cytosol"/>
    <property type="evidence" value="ECO:0007669"/>
    <property type="project" value="TreeGrafter"/>
</dbReference>
<dbReference type="Gene3D" id="4.10.520.10">
    <property type="entry name" value="IHF-like DNA-binding proteins"/>
    <property type="match status" value="2"/>
</dbReference>
<dbReference type="GO" id="GO:0030527">
    <property type="term" value="F:structural constituent of chromatin"/>
    <property type="evidence" value="ECO:0007669"/>
    <property type="project" value="InterPro"/>
</dbReference>
<dbReference type="InterPro" id="IPR020816">
    <property type="entry name" value="Histone-like_DNA-bd_CS"/>
</dbReference>
<keyword evidence="4" id="KW-0614">Plasmid</keyword>
<name>A0A7D3YHD5_9EURY</name>
<dbReference type="InterPro" id="IPR010992">
    <property type="entry name" value="IHF-like_DNA-bd_dom_sf"/>
</dbReference>
<evidence type="ECO:0000313" key="4">
    <source>
        <dbReference type="EMBL" id="QKG94390.1"/>
    </source>
</evidence>
<evidence type="ECO:0000256" key="3">
    <source>
        <dbReference type="SAM" id="MobiDB-lite"/>
    </source>
</evidence>
<reference evidence="4 5" key="1">
    <citation type="submission" date="2020-05" db="EMBL/GenBank/DDBJ databases">
        <title>Halorubrum RHB-C sp.nov., an extremely halophilic archaeon isolated from solar salt farm.</title>
        <authorList>
            <person name="Ho H."/>
            <person name="Danganan R.E."/>
            <person name="Dedeles G.R."/>
            <person name="Kim S.-G."/>
        </authorList>
    </citation>
    <scope>NUCLEOTIDE SEQUENCE [LARGE SCALE GENOMIC DNA]</scope>
    <source>
        <strain evidence="4 5">RHB-C</strain>
        <plasmid evidence="5">phar01</plasmid>
    </source>
</reference>
<feature type="region of interest" description="Disordered" evidence="3">
    <location>
        <begin position="149"/>
        <end position="181"/>
    </location>
</feature>
<sequence length="205" mass="21625">MNKAELIEAMASESGLSKADAKRTLDAFTHATTRSLAKGNSAVLVGFGSFSISKRSARTGRNPSSRNGPEDDSPVTFDPCPEFAAALDLNPGKGDEASATCRHADVVIDAEYIVGTAGRSDERISEDDAKRALEAFINVTTKALKKGDRLSVGGSEDENEGFGTFSISKRSARTGRNPQTGKEIQIAAKNVVKFKAGAELSKAVN</sequence>
<feature type="compositionally biased region" description="Polar residues" evidence="3">
    <location>
        <begin position="54"/>
        <end position="67"/>
    </location>
</feature>
<dbReference type="PANTHER" id="PTHR33175">
    <property type="entry name" value="DNA-BINDING PROTEIN HU"/>
    <property type="match status" value="1"/>
</dbReference>
<geneLocation type="plasmid" evidence="5">
    <name>phar01</name>
</geneLocation>
<keyword evidence="1 4" id="KW-0238">DNA-binding</keyword>
<comment type="similarity">
    <text evidence="2">Belongs to the bacterial histone-like protein family.</text>
</comment>
<gene>
    <name evidence="4" type="ORF">HPS36_15740</name>
</gene>
<dbReference type="GO" id="GO:0003677">
    <property type="term" value="F:DNA binding"/>
    <property type="evidence" value="ECO:0007669"/>
    <property type="project" value="UniProtKB-KW"/>
</dbReference>
<organism evidence="4 5">
    <name type="scientific">Halorubrum salinarum</name>
    <dbReference type="NCBI Taxonomy" id="2739057"/>
    <lineage>
        <taxon>Archaea</taxon>
        <taxon>Methanobacteriati</taxon>
        <taxon>Methanobacteriota</taxon>
        <taxon>Stenosarchaea group</taxon>
        <taxon>Halobacteria</taxon>
        <taxon>Halobacteriales</taxon>
        <taxon>Haloferacaceae</taxon>
        <taxon>Halorubrum</taxon>
    </lineage>
</organism>
<dbReference type="InterPro" id="IPR000119">
    <property type="entry name" value="Hist_DNA-bd"/>
</dbReference>
<dbReference type="CDD" id="cd13831">
    <property type="entry name" value="HU"/>
    <property type="match status" value="2"/>
</dbReference>
<dbReference type="KEGG" id="hsai:HPS36_15740"/>
<evidence type="ECO:0000313" key="5">
    <source>
        <dbReference type="Proteomes" id="UP000505020"/>
    </source>
</evidence>
<dbReference type="PROSITE" id="PS00045">
    <property type="entry name" value="HISTONE_LIKE"/>
    <property type="match status" value="1"/>
</dbReference>
<feature type="region of interest" description="Disordered" evidence="3">
    <location>
        <begin position="54"/>
        <end position="79"/>
    </location>
</feature>